<dbReference type="InterPro" id="IPR027381">
    <property type="entry name" value="LytR/CpsA/Psr_C"/>
</dbReference>
<organism evidence="3 4">
    <name type="scientific">Candidatus Gottesmanbacteria bacterium RIFCSPLOWO2_01_FULL_42_22</name>
    <dbReference type="NCBI Taxonomy" id="1798391"/>
    <lineage>
        <taxon>Bacteria</taxon>
        <taxon>Candidatus Gottesmaniibacteriota</taxon>
    </lineage>
</organism>
<comment type="caution">
    <text evidence="3">The sequence shown here is derived from an EMBL/GenBank/DDBJ whole genome shotgun (WGS) entry which is preliminary data.</text>
</comment>
<accession>A0A1F6B9C8</accession>
<gene>
    <name evidence="3" type="ORF">A2968_01090</name>
</gene>
<evidence type="ECO:0000313" key="3">
    <source>
        <dbReference type="EMBL" id="OGG33526.1"/>
    </source>
</evidence>
<evidence type="ECO:0000259" key="2">
    <source>
        <dbReference type="Pfam" id="PF13399"/>
    </source>
</evidence>
<evidence type="ECO:0000256" key="1">
    <source>
        <dbReference type="SAM" id="Phobius"/>
    </source>
</evidence>
<dbReference type="STRING" id="1798391.A2968_01090"/>
<feature type="transmembrane region" description="Helical" evidence="1">
    <location>
        <begin position="189"/>
        <end position="206"/>
    </location>
</feature>
<dbReference type="AlphaFoldDB" id="A0A1F6B9C8"/>
<keyword evidence="1" id="KW-1133">Transmembrane helix</keyword>
<keyword evidence="1" id="KW-0812">Transmembrane</keyword>
<keyword evidence="1" id="KW-0472">Membrane</keyword>
<name>A0A1F6B9C8_9BACT</name>
<feature type="transmembrane region" description="Helical" evidence="1">
    <location>
        <begin position="75"/>
        <end position="92"/>
    </location>
</feature>
<feature type="transmembrane region" description="Helical" evidence="1">
    <location>
        <begin position="159"/>
        <end position="177"/>
    </location>
</feature>
<dbReference type="EMBL" id="MFJU01000039">
    <property type="protein sequence ID" value="OGG33526.1"/>
    <property type="molecule type" value="Genomic_DNA"/>
</dbReference>
<reference evidence="3 4" key="1">
    <citation type="journal article" date="2016" name="Nat. Commun.">
        <title>Thousands of microbial genomes shed light on interconnected biogeochemical processes in an aquifer system.</title>
        <authorList>
            <person name="Anantharaman K."/>
            <person name="Brown C.T."/>
            <person name="Hug L.A."/>
            <person name="Sharon I."/>
            <person name="Castelle C.J."/>
            <person name="Probst A.J."/>
            <person name="Thomas B.C."/>
            <person name="Singh A."/>
            <person name="Wilkins M.J."/>
            <person name="Karaoz U."/>
            <person name="Brodie E.L."/>
            <person name="Williams K.H."/>
            <person name="Hubbard S.S."/>
            <person name="Banfield J.F."/>
        </authorList>
    </citation>
    <scope>NUCLEOTIDE SEQUENCE [LARGE SCALE GENOMIC DNA]</scope>
</reference>
<protein>
    <recommendedName>
        <fullName evidence="2">LytR/CpsA/Psr regulator C-terminal domain-containing protein</fullName>
    </recommendedName>
</protein>
<sequence length="421" mass="46742">MILTPTARLAIACAVFLSVLLLSSFDLALTSAISAYFILGKEKNIYYKFFIASSLVFLSFFLIESFDWSLNLLKNLLIDAYLLFTGGVLLYLQTREDFLNFIRKFLFQTSNRQTKSVAPAILISLVTTVLLYPLLGGFLASLAGYILLSFLIRKFSGRIAIMVALSLILSALLATLIQKKELADSLGNYTFLFLFIGTIQEIIMLIRSRQIPPDTLPRAEGESTRLVNRGSFSLKRLEVRPLREKGKFFGRYSRLFTVFSIAAVIIVAGYFLYPQIRLLKFKLPKIPDIKLAKMFKMPKKSTPAPSPTVITPTPTAEPTPTVIPVAKITDETSILKIMVQNGTDIRGLAATTAAKLKEAGFKNIETGNSEGDYPNWEVAVKDNKENFVTLFQDILKLSDMKSSQASVPAGFDILIIAGVNP</sequence>
<feature type="domain" description="LytR/CpsA/Psr regulator C-terminal" evidence="2">
    <location>
        <begin position="336"/>
        <end position="378"/>
    </location>
</feature>
<evidence type="ECO:0000313" key="4">
    <source>
        <dbReference type="Proteomes" id="UP000176228"/>
    </source>
</evidence>
<feature type="transmembrane region" description="Helical" evidence="1">
    <location>
        <begin position="252"/>
        <end position="273"/>
    </location>
</feature>
<proteinExistence type="predicted"/>
<feature type="transmembrane region" description="Helical" evidence="1">
    <location>
        <begin position="44"/>
        <end position="63"/>
    </location>
</feature>
<dbReference type="Proteomes" id="UP000176228">
    <property type="component" value="Unassembled WGS sequence"/>
</dbReference>
<feature type="transmembrane region" description="Helical" evidence="1">
    <location>
        <begin position="120"/>
        <end position="147"/>
    </location>
</feature>
<dbReference type="Gene3D" id="3.30.70.2390">
    <property type="match status" value="1"/>
</dbReference>
<dbReference type="Pfam" id="PF13399">
    <property type="entry name" value="LytR_C"/>
    <property type="match status" value="1"/>
</dbReference>